<evidence type="ECO:0000313" key="11">
    <source>
        <dbReference type="Proteomes" id="UP000560131"/>
    </source>
</evidence>
<accession>A0A7X0JCZ9</accession>
<keyword evidence="3" id="KW-1003">Cell membrane</keyword>
<feature type="transmembrane region" description="Helical" evidence="7">
    <location>
        <begin position="219"/>
        <end position="244"/>
    </location>
</feature>
<sequence length="249" mass="25553">MTALPLQITVLLILFARIGAIVMALPLFTEDGLPVQIRLMMAIGLTLGLAGLLDGRVTAPGTDGALIATLVAEIVIGAGIGMLVRIVFSAAATAGSIASMQIGLSSVLVPDALLGGQTPLLAHFLSVAALVGCMAMGVHHLWIRAILHSYDQFPVGTLPSSQHLAGAAILASARATELALSMAAPLLVYATVFNTALGLAARLAPSLQVFFVAQPLNMLLGLALFAVTLGVVLTGFCRAMIAFLHDGLI</sequence>
<evidence type="ECO:0000313" key="8">
    <source>
        <dbReference type="EMBL" id="MBB5725680.1"/>
    </source>
</evidence>
<gene>
    <name evidence="9" type="ORF">F4693_002346</name>
    <name evidence="8" type="ORF">FHS97_001606</name>
</gene>
<dbReference type="EMBL" id="JACHBT010000012">
    <property type="protein sequence ID" value="MBB6505358.1"/>
    <property type="molecule type" value="Genomic_DNA"/>
</dbReference>
<dbReference type="PRINTS" id="PR00953">
    <property type="entry name" value="TYPE3IMRPROT"/>
</dbReference>
<feature type="transmembrane region" description="Helical" evidence="7">
    <location>
        <begin position="121"/>
        <end position="143"/>
    </location>
</feature>
<feature type="transmembrane region" description="Helical" evidence="7">
    <location>
        <begin position="65"/>
        <end position="84"/>
    </location>
</feature>
<dbReference type="PANTHER" id="PTHR30065:SF8">
    <property type="entry name" value="FLAGELLAR BIOSYNTHETIC PROTEIN FLIR"/>
    <property type="match status" value="1"/>
</dbReference>
<keyword evidence="9" id="KW-0282">Flagellum</keyword>
<dbReference type="Proteomes" id="UP000560131">
    <property type="component" value="Unassembled WGS sequence"/>
</dbReference>
<name>A0A7X0JCZ9_9SPHN</name>
<dbReference type="PANTHER" id="PTHR30065">
    <property type="entry name" value="FLAGELLAR BIOSYNTHETIC PROTEIN FLIR"/>
    <property type="match status" value="1"/>
</dbReference>
<comment type="similarity">
    <text evidence="2">Belongs to the FliR/MopE/SpaR family.</text>
</comment>
<dbReference type="Proteomes" id="UP000522313">
    <property type="component" value="Unassembled WGS sequence"/>
</dbReference>
<keyword evidence="4 7" id="KW-0812">Transmembrane</keyword>
<evidence type="ECO:0000256" key="5">
    <source>
        <dbReference type="ARBA" id="ARBA00022989"/>
    </source>
</evidence>
<evidence type="ECO:0000256" key="1">
    <source>
        <dbReference type="ARBA" id="ARBA00004651"/>
    </source>
</evidence>
<proteinExistence type="inferred from homology"/>
<dbReference type="AlphaFoldDB" id="A0A7X0JCZ9"/>
<reference evidence="9 10" key="2">
    <citation type="submission" date="2020-08" db="EMBL/GenBank/DDBJ databases">
        <title>The Agave Microbiome: Exploring the role of microbial communities in plant adaptations to desert environments.</title>
        <authorList>
            <person name="Partida-Martinez L.P."/>
        </authorList>
    </citation>
    <scope>NUCLEOTIDE SEQUENCE [LARGE SCALE GENOMIC DNA]</scope>
    <source>
        <strain evidence="9 10">AS3.13</strain>
    </source>
</reference>
<evidence type="ECO:0000256" key="7">
    <source>
        <dbReference type="SAM" id="Phobius"/>
    </source>
</evidence>
<dbReference type="GO" id="GO:0005886">
    <property type="term" value="C:plasma membrane"/>
    <property type="evidence" value="ECO:0007669"/>
    <property type="project" value="UniProtKB-SubCell"/>
</dbReference>
<feature type="transmembrane region" description="Helical" evidence="7">
    <location>
        <begin position="35"/>
        <end position="53"/>
    </location>
</feature>
<protein>
    <submittedName>
        <fullName evidence="9">Flagellar biosynthetic protein FliR</fullName>
    </submittedName>
</protein>
<comment type="subcellular location">
    <subcellularLocation>
        <location evidence="1">Cell membrane</location>
        <topology evidence="1">Multi-pass membrane protein</topology>
    </subcellularLocation>
</comment>
<evidence type="ECO:0000256" key="3">
    <source>
        <dbReference type="ARBA" id="ARBA00022475"/>
    </source>
</evidence>
<evidence type="ECO:0000313" key="10">
    <source>
        <dbReference type="Proteomes" id="UP000522313"/>
    </source>
</evidence>
<feature type="transmembrane region" description="Helical" evidence="7">
    <location>
        <begin position="6"/>
        <end position="28"/>
    </location>
</feature>
<dbReference type="Pfam" id="PF01311">
    <property type="entry name" value="Bac_export_1"/>
    <property type="match status" value="1"/>
</dbReference>
<dbReference type="GO" id="GO:0006605">
    <property type="term" value="P:protein targeting"/>
    <property type="evidence" value="ECO:0007669"/>
    <property type="project" value="InterPro"/>
</dbReference>
<keyword evidence="6 7" id="KW-0472">Membrane</keyword>
<dbReference type="InterPro" id="IPR002010">
    <property type="entry name" value="T3SS_IM_R"/>
</dbReference>
<evidence type="ECO:0000256" key="4">
    <source>
        <dbReference type="ARBA" id="ARBA00022692"/>
    </source>
</evidence>
<keyword evidence="9" id="KW-0969">Cilium</keyword>
<evidence type="ECO:0000313" key="9">
    <source>
        <dbReference type="EMBL" id="MBB6505358.1"/>
    </source>
</evidence>
<feature type="transmembrane region" description="Helical" evidence="7">
    <location>
        <begin position="178"/>
        <end position="199"/>
    </location>
</feature>
<reference evidence="9 10" key="3">
    <citation type="submission" date="2020-08" db="EMBL/GenBank/DDBJ databases">
        <authorList>
            <person name="Partida-Martinez L."/>
            <person name="Huntemann M."/>
            <person name="Clum A."/>
            <person name="Wang J."/>
            <person name="Palaniappan K."/>
            <person name="Ritter S."/>
            <person name="Chen I.-M."/>
            <person name="Stamatis D."/>
            <person name="Reddy T."/>
            <person name="O'Malley R."/>
            <person name="Daum C."/>
            <person name="Shapiro N."/>
            <person name="Ivanova N."/>
            <person name="Kyrpides N."/>
            <person name="Woyke T."/>
        </authorList>
    </citation>
    <scope>NUCLEOTIDE SEQUENCE [LARGE SCALE GENOMIC DNA]</scope>
    <source>
        <strain evidence="9 10">AS3.13</strain>
    </source>
</reference>
<reference evidence="8 11" key="1">
    <citation type="submission" date="2020-08" db="EMBL/GenBank/DDBJ databases">
        <title>Genomic Encyclopedia of Type Strains, Phase IV (KMG-IV): sequencing the most valuable type-strain genomes for metagenomic binning, comparative biology and taxonomic classification.</title>
        <authorList>
            <person name="Goeker M."/>
        </authorList>
    </citation>
    <scope>NUCLEOTIDE SEQUENCE [LARGE SCALE GENOMIC DNA]</scope>
    <source>
        <strain evidence="8 11">DSM 101535</strain>
    </source>
</reference>
<dbReference type="EMBL" id="JACIJN010000004">
    <property type="protein sequence ID" value="MBB5725680.1"/>
    <property type="molecule type" value="Genomic_DNA"/>
</dbReference>
<organism evidence="9 10">
    <name type="scientific">Sphingomonas endophytica</name>
    <dbReference type="NCBI Taxonomy" id="869719"/>
    <lineage>
        <taxon>Bacteria</taxon>
        <taxon>Pseudomonadati</taxon>
        <taxon>Pseudomonadota</taxon>
        <taxon>Alphaproteobacteria</taxon>
        <taxon>Sphingomonadales</taxon>
        <taxon>Sphingomonadaceae</taxon>
        <taxon>Sphingomonas</taxon>
    </lineage>
</organism>
<comment type="caution">
    <text evidence="9">The sequence shown here is derived from an EMBL/GenBank/DDBJ whole genome shotgun (WGS) entry which is preliminary data.</text>
</comment>
<keyword evidence="5 7" id="KW-1133">Transmembrane helix</keyword>
<keyword evidence="11" id="KW-1185">Reference proteome</keyword>
<evidence type="ECO:0000256" key="6">
    <source>
        <dbReference type="ARBA" id="ARBA00023136"/>
    </source>
</evidence>
<keyword evidence="9" id="KW-0966">Cell projection</keyword>
<evidence type="ECO:0000256" key="2">
    <source>
        <dbReference type="ARBA" id="ARBA00009772"/>
    </source>
</evidence>
<dbReference type="RefSeq" id="WP_184035534.1">
    <property type="nucleotide sequence ID" value="NZ_BAABAR010000004.1"/>
</dbReference>